<dbReference type="OrthoDB" id="1099822at2"/>
<name>A0A7K1GLJ8_9FLAO</name>
<accession>A0A7K1GLJ8</accession>
<organism evidence="2 3">
    <name type="scientific">Myroides pelagicus</name>
    <dbReference type="NCBI Taxonomy" id="270914"/>
    <lineage>
        <taxon>Bacteria</taxon>
        <taxon>Pseudomonadati</taxon>
        <taxon>Bacteroidota</taxon>
        <taxon>Flavobacteriia</taxon>
        <taxon>Flavobacteriales</taxon>
        <taxon>Flavobacteriaceae</taxon>
        <taxon>Myroides</taxon>
    </lineage>
</organism>
<sequence>MRIVLGFLFLVSFSLVSCDFINKKQNDEQESSVVFTNGSRTIVGEEDEDGCAYSAAYRWSKIKKDCIRPYEHGFRLNPIEVNQSSDSVIAEANDIDENQVSCFIVLSDDKQLAEVFLPDTEKQSILLEVKNLAGVYSNEGWELDTRRDMMLRYKDEPMFVSAKTIELNIISSDQGLEE</sequence>
<protein>
    <recommendedName>
        <fullName evidence="4">Lipoprotein</fullName>
    </recommendedName>
</protein>
<keyword evidence="3" id="KW-1185">Reference proteome</keyword>
<evidence type="ECO:0000313" key="2">
    <source>
        <dbReference type="EMBL" id="MTH29104.1"/>
    </source>
</evidence>
<dbReference type="PROSITE" id="PS51257">
    <property type="entry name" value="PROKAR_LIPOPROTEIN"/>
    <property type="match status" value="1"/>
</dbReference>
<feature type="chain" id="PRO_5029569515" description="Lipoprotein" evidence="1">
    <location>
        <begin position="18"/>
        <end position="178"/>
    </location>
</feature>
<dbReference type="RefSeq" id="WP_155035083.1">
    <property type="nucleotide sequence ID" value="NZ_JAYMMG010000011.1"/>
</dbReference>
<gene>
    <name evidence="2" type="ORF">GJV77_04110</name>
</gene>
<evidence type="ECO:0000313" key="3">
    <source>
        <dbReference type="Proteomes" id="UP000488936"/>
    </source>
</evidence>
<reference evidence="2 3" key="1">
    <citation type="journal article" date="2006" name="Int. J. Syst. Evol. Microbiol.">
        <title>Myroides pelagicus sp. nov., isolated from seawater in Thailand.</title>
        <authorList>
            <person name="Yoon J."/>
            <person name="Maneerat S."/>
            <person name="Kawai F."/>
            <person name="Yokota A."/>
        </authorList>
    </citation>
    <scope>NUCLEOTIDE SEQUENCE [LARGE SCALE GENOMIC DNA]</scope>
    <source>
        <strain evidence="2 3">SM1T</strain>
    </source>
</reference>
<dbReference type="EMBL" id="WMJY01000006">
    <property type="protein sequence ID" value="MTH29104.1"/>
    <property type="molecule type" value="Genomic_DNA"/>
</dbReference>
<evidence type="ECO:0000256" key="1">
    <source>
        <dbReference type="SAM" id="SignalP"/>
    </source>
</evidence>
<proteinExistence type="predicted"/>
<keyword evidence="1" id="KW-0732">Signal</keyword>
<feature type="signal peptide" evidence="1">
    <location>
        <begin position="1"/>
        <end position="17"/>
    </location>
</feature>
<evidence type="ECO:0008006" key="4">
    <source>
        <dbReference type="Google" id="ProtNLM"/>
    </source>
</evidence>
<comment type="caution">
    <text evidence="2">The sequence shown here is derived from an EMBL/GenBank/DDBJ whole genome shotgun (WGS) entry which is preliminary data.</text>
</comment>
<dbReference type="Proteomes" id="UP000488936">
    <property type="component" value="Unassembled WGS sequence"/>
</dbReference>
<dbReference type="AlphaFoldDB" id="A0A7K1GLJ8"/>